<dbReference type="Gene3D" id="1.10.3900.10">
    <property type="entry name" value="YacF-like"/>
    <property type="match status" value="1"/>
</dbReference>
<evidence type="ECO:0000256" key="4">
    <source>
        <dbReference type="ARBA" id="ARBA00023306"/>
    </source>
</evidence>
<evidence type="ECO:0000313" key="7">
    <source>
        <dbReference type="Proteomes" id="UP000254266"/>
    </source>
</evidence>
<dbReference type="Proteomes" id="UP000254266">
    <property type="component" value="Unassembled WGS sequence"/>
</dbReference>
<comment type="similarity">
    <text evidence="5">Belongs to the ZapD family.</text>
</comment>
<dbReference type="Gene3D" id="2.60.440.10">
    <property type="entry name" value="YacF-like domains"/>
    <property type="match status" value="1"/>
</dbReference>
<evidence type="ECO:0000256" key="5">
    <source>
        <dbReference type="HAMAP-Rule" id="MF_01092"/>
    </source>
</evidence>
<keyword evidence="3 5" id="KW-0717">Septation</keyword>
<dbReference type="GO" id="GO:0005737">
    <property type="term" value="C:cytoplasm"/>
    <property type="evidence" value="ECO:0007669"/>
    <property type="project" value="UniProtKB-SubCell"/>
</dbReference>
<comment type="subunit">
    <text evidence="5">Interacts with FtsZ.</text>
</comment>
<evidence type="ECO:0000256" key="3">
    <source>
        <dbReference type="ARBA" id="ARBA00023210"/>
    </source>
</evidence>
<evidence type="ECO:0000256" key="2">
    <source>
        <dbReference type="ARBA" id="ARBA00022618"/>
    </source>
</evidence>
<dbReference type="NCBIfam" id="NF003656">
    <property type="entry name" value="PRK05287.1-4"/>
    <property type="match status" value="1"/>
</dbReference>
<comment type="caution">
    <text evidence="6">The sequence shown here is derived from an EMBL/GenBank/DDBJ whole genome shotgun (WGS) entry which is preliminary data.</text>
</comment>
<keyword evidence="1 5" id="KW-0963">Cytoplasm</keyword>
<sequence length="256" mass="29593">MSEQLIFEQPLNEHIRTFLRLEHLFNQFHQHVDHQSDWDTHSAVKAILDILSMLGRGDIKRETIKELERQNVNLQSFVEIPGINHDKLTKIIHDQKKCLQELHAIGGIVGHELQQHELLNAIRQRLSMPGGLCEFDLPVYAHWLNQPFEKRTEILNQWFAPFKTLNTAIDLILQVIRDSTDAIDESAEDGFYQKNLDANLTCLMIRVILPDDTTVFPEISAGKHRFTIRFLKAGNLANRPEQDKSNIDFKLACCIL</sequence>
<dbReference type="GO" id="GO:0000917">
    <property type="term" value="P:division septum assembly"/>
    <property type="evidence" value="ECO:0007669"/>
    <property type="project" value="UniProtKB-KW"/>
</dbReference>
<comment type="function">
    <text evidence="5">Cell division factor that enhances FtsZ-ring assembly. Directly interacts with FtsZ and promotes bundling of FtsZ protofilaments, with a reduction in FtsZ GTPase activity.</text>
</comment>
<dbReference type="InterPro" id="IPR036268">
    <property type="entry name" value="ZapD_sf"/>
</dbReference>
<accession>A0A370DAJ5</accession>
<dbReference type="InterPro" id="IPR009777">
    <property type="entry name" value="ZapD"/>
</dbReference>
<dbReference type="Pfam" id="PF07072">
    <property type="entry name" value="ZapD"/>
    <property type="match status" value="1"/>
</dbReference>
<dbReference type="EMBL" id="QFXC01000013">
    <property type="protein sequence ID" value="RDH81317.1"/>
    <property type="molecule type" value="Genomic_DNA"/>
</dbReference>
<gene>
    <name evidence="5" type="primary">zapD</name>
    <name evidence="6" type="ORF">DIZ80_14565</name>
</gene>
<keyword evidence="7" id="KW-1185">Reference proteome</keyword>
<protein>
    <recommendedName>
        <fullName evidence="5">Cell division protein ZapD</fullName>
    </recommendedName>
    <alternativeName>
        <fullName evidence="5">Z ring-associated protein D</fullName>
    </alternativeName>
</protein>
<evidence type="ECO:0000313" key="6">
    <source>
        <dbReference type="EMBL" id="RDH81317.1"/>
    </source>
</evidence>
<proteinExistence type="inferred from homology"/>
<keyword evidence="2 5" id="KW-0132">Cell division</keyword>
<dbReference type="AlphaFoldDB" id="A0A370DAJ5"/>
<dbReference type="SUPFAM" id="SSF160950">
    <property type="entry name" value="YacF-like"/>
    <property type="match status" value="1"/>
</dbReference>
<reference evidence="6 7" key="1">
    <citation type="journal article" date="2018" name="ISME J.">
        <title>Endosymbiont genomes yield clues of tubeworm success.</title>
        <authorList>
            <person name="Li Y."/>
            <person name="Liles M.R."/>
            <person name="Halanych K.M."/>
        </authorList>
    </citation>
    <scope>NUCLEOTIDE SEQUENCE [LARGE SCALE GENOMIC DNA]</scope>
    <source>
        <strain evidence="6">A1464</strain>
    </source>
</reference>
<dbReference type="HAMAP" id="MF_01092">
    <property type="entry name" value="ZapD"/>
    <property type="match status" value="1"/>
</dbReference>
<dbReference type="PANTHER" id="PTHR39455:SF1">
    <property type="entry name" value="CELL DIVISION PROTEIN ZAPD"/>
    <property type="match status" value="1"/>
</dbReference>
<organism evidence="6 7">
    <name type="scientific">endosymbiont of Galathealinum brachiosum</name>
    <dbReference type="NCBI Taxonomy" id="2200906"/>
    <lineage>
        <taxon>Bacteria</taxon>
        <taxon>Pseudomonadati</taxon>
        <taxon>Pseudomonadota</taxon>
        <taxon>Gammaproteobacteria</taxon>
        <taxon>sulfur-oxidizing symbionts</taxon>
    </lineage>
</organism>
<dbReference type="PANTHER" id="PTHR39455">
    <property type="entry name" value="CELL DIVISION PROTEIN ZAPD"/>
    <property type="match status" value="1"/>
</dbReference>
<name>A0A370DAJ5_9GAMM</name>
<evidence type="ECO:0000256" key="1">
    <source>
        <dbReference type="ARBA" id="ARBA00022490"/>
    </source>
</evidence>
<dbReference type="InterPro" id="IPR027462">
    <property type="entry name" value="ZapD_C"/>
</dbReference>
<comment type="subcellular location">
    <subcellularLocation>
        <location evidence="5">Cytoplasm</location>
    </subcellularLocation>
    <text evidence="5">Localizes to mid-cell in an FtsZ-dependent manner.</text>
</comment>
<keyword evidence="4 5" id="KW-0131">Cell cycle</keyword>
<dbReference type="GO" id="GO:0032153">
    <property type="term" value="C:cell division site"/>
    <property type="evidence" value="ECO:0007669"/>
    <property type="project" value="TreeGrafter"/>
</dbReference>
<dbReference type="GO" id="GO:0043093">
    <property type="term" value="P:FtsZ-dependent cytokinesis"/>
    <property type="evidence" value="ECO:0007669"/>
    <property type="project" value="UniProtKB-UniRule"/>
</dbReference>